<evidence type="ECO:0000313" key="3">
    <source>
        <dbReference type="Proteomes" id="UP000447434"/>
    </source>
</evidence>
<keyword evidence="3" id="KW-1185">Reference proteome</keyword>
<dbReference type="SUPFAM" id="SSF47699">
    <property type="entry name" value="Bifunctional inhibitor/lipid-transfer protein/seed storage 2S albumin"/>
    <property type="match status" value="1"/>
</dbReference>
<dbReference type="EMBL" id="WOCE01000016">
    <property type="protein sequence ID" value="KAE9597700.1"/>
    <property type="molecule type" value="Genomic_DNA"/>
</dbReference>
<comment type="similarity">
    <text evidence="1">Belongs to the plant LTP family. PEARLI1 subfamily.</text>
</comment>
<dbReference type="Gene3D" id="1.10.110.10">
    <property type="entry name" value="Plant lipid-transfer and hydrophobic proteins"/>
    <property type="match status" value="1"/>
</dbReference>
<sequence>MASKAALLISLNILFFTLVSSTSAPNPSPSTPDDPIESTNAPNPSPSTPDDTIDSGNCSLDPFQFKLCALFSWVHVPYWNPCCSLTARLEDAEAAACLCSASKKKFLGIIQINIPLNYTYILSTCGKGTLKNFDCL</sequence>
<dbReference type="Proteomes" id="UP000447434">
    <property type="component" value="Chromosome 16"/>
</dbReference>
<accession>A0A6A4P759</accession>
<dbReference type="PANTHER" id="PTHR31731">
    <property type="match status" value="1"/>
</dbReference>
<evidence type="ECO:0000313" key="2">
    <source>
        <dbReference type="EMBL" id="KAE9597700.1"/>
    </source>
</evidence>
<proteinExistence type="inferred from homology"/>
<dbReference type="InterPro" id="IPR051636">
    <property type="entry name" value="Plant_LTP/defense-related"/>
</dbReference>
<evidence type="ECO:0000256" key="1">
    <source>
        <dbReference type="ARBA" id="ARBA00008965"/>
    </source>
</evidence>
<name>A0A6A4P759_LUPAL</name>
<protein>
    <submittedName>
        <fullName evidence="2">Putative bifunctional inhibitor/plant lipid transfer protein/seed storage helical</fullName>
    </submittedName>
</protein>
<dbReference type="InterPro" id="IPR036312">
    <property type="entry name" value="Bifun_inhib/LTP/seed_sf"/>
</dbReference>
<organism evidence="2 3">
    <name type="scientific">Lupinus albus</name>
    <name type="common">White lupine</name>
    <name type="synonym">Lupinus termis</name>
    <dbReference type="NCBI Taxonomy" id="3870"/>
    <lineage>
        <taxon>Eukaryota</taxon>
        <taxon>Viridiplantae</taxon>
        <taxon>Streptophyta</taxon>
        <taxon>Embryophyta</taxon>
        <taxon>Tracheophyta</taxon>
        <taxon>Spermatophyta</taxon>
        <taxon>Magnoliopsida</taxon>
        <taxon>eudicotyledons</taxon>
        <taxon>Gunneridae</taxon>
        <taxon>Pentapetalae</taxon>
        <taxon>rosids</taxon>
        <taxon>fabids</taxon>
        <taxon>Fabales</taxon>
        <taxon>Fabaceae</taxon>
        <taxon>Papilionoideae</taxon>
        <taxon>50 kb inversion clade</taxon>
        <taxon>genistoids sensu lato</taxon>
        <taxon>core genistoids</taxon>
        <taxon>Genisteae</taxon>
        <taxon>Lupinus</taxon>
    </lineage>
</organism>
<dbReference type="InterPro" id="IPR027923">
    <property type="entry name" value="Hydrophob_seed_dom"/>
</dbReference>
<reference evidence="3" key="1">
    <citation type="journal article" date="2020" name="Nat. Commun.">
        <title>Genome sequence of the cluster root forming white lupin.</title>
        <authorList>
            <person name="Hufnagel B."/>
            <person name="Marques A."/>
            <person name="Soriano A."/>
            <person name="Marques L."/>
            <person name="Divol F."/>
            <person name="Doumas P."/>
            <person name="Sallet E."/>
            <person name="Mancinotti D."/>
            <person name="Carrere S."/>
            <person name="Marande W."/>
            <person name="Arribat S."/>
            <person name="Keller J."/>
            <person name="Huneau C."/>
            <person name="Blein T."/>
            <person name="Aime D."/>
            <person name="Laguerre M."/>
            <person name="Taylor J."/>
            <person name="Schubert V."/>
            <person name="Nelson M."/>
            <person name="Geu-Flores F."/>
            <person name="Crespi M."/>
            <person name="Gallardo-Guerrero K."/>
            <person name="Delaux P.-M."/>
            <person name="Salse J."/>
            <person name="Berges H."/>
            <person name="Guyot R."/>
            <person name="Gouzy J."/>
            <person name="Peret B."/>
        </authorList>
    </citation>
    <scope>NUCLEOTIDE SEQUENCE [LARGE SCALE GENOMIC DNA]</scope>
    <source>
        <strain evidence="3">cv. Amiga</strain>
    </source>
</reference>
<dbReference type="Pfam" id="PF14547">
    <property type="entry name" value="Hydrophob_seed"/>
    <property type="match status" value="1"/>
</dbReference>
<dbReference type="AlphaFoldDB" id="A0A6A4P759"/>
<gene>
    <name evidence="2" type="ORF">Lalb_Chr16g0389401</name>
</gene>
<comment type="caution">
    <text evidence="2">The sequence shown here is derived from an EMBL/GenBank/DDBJ whole genome shotgun (WGS) entry which is preliminary data.</text>
</comment>